<accession>A0A7C3AQU9</accession>
<gene>
    <name evidence="1" type="ORF">ENP13_01270</name>
</gene>
<dbReference type="EMBL" id="DSID01000102">
    <property type="protein sequence ID" value="HEX69862.1"/>
    <property type="molecule type" value="Genomic_DNA"/>
</dbReference>
<sequence length="144" mass="16049">MAEETTEQWPFPRSYLKLCQGFARSLTSQLDPEPGDWLWGPANGVEIVTMPPQGRSPEQVLLPRLERLLCLLQEEAPVFVLDYNQGDYACLAFDEAGRSLANVVAPYPAEAVLRAILFIRAERAANVTRSSTHDRNGGQDAMMQ</sequence>
<protein>
    <submittedName>
        <fullName evidence="1">Uncharacterized protein</fullName>
    </submittedName>
</protein>
<reference evidence="1" key="1">
    <citation type="journal article" date="2020" name="mSystems">
        <title>Genome- and Community-Level Interaction Insights into Carbon Utilization and Element Cycling Functions of Hydrothermarchaeota in Hydrothermal Sediment.</title>
        <authorList>
            <person name="Zhou Z."/>
            <person name="Liu Y."/>
            <person name="Xu W."/>
            <person name="Pan J."/>
            <person name="Luo Z.H."/>
            <person name="Li M."/>
        </authorList>
    </citation>
    <scope>NUCLEOTIDE SEQUENCE [LARGE SCALE GENOMIC DNA]</scope>
    <source>
        <strain evidence="1">SpSt-192</strain>
    </source>
</reference>
<comment type="caution">
    <text evidence="1">The sequence shown here is derived from an EMBL/GenBank/DDBJ whole genome shotgun (WGS) entry which is preliminary data.</text>
</comment>
<organism evidence="1">
    <name type="scientific">Thermorudis sp</name>
    <dbReference type="NCBI Taxonomy" id="1969470"/>
    <lineage>
        <taxon>Bacteria</taxon>
        <taxon>Pseudomonadati</taxon>
        <taxon>Thermomicrobiota</taxon>
        <taxon>Thermomicrobia</taxon>
        <taxon>Thermomicrobia incertae sedis</taxon>
        <taxon>Thermorudis</taxon>
    </lineage>
</organism>
<evidence type="ECO:0000313" key="1">
    <source>
        <dbReference type="EMBL" id="HEX69862.1"/>
    </source>
</evidence>
<name>A0A7C3AQU9_9BACT</name>
<dbReference type="AlphaFoldDB" id="A0A7C3AQU9"/>
<proteinExistence type="predicted"/>